<protein>
    <recommendedName>
        <fullName evidence="5">DUF4245 domain-containing protein</fullName>
    </recommendedName>
</protein>
<evidence type="ECO:0008006" key="5">
    <source>
        <dbReference type="Google" id="ProtNLM"/>
    </source>
</evidence>
<keyword evidence="2" id="KW-1133">Transmembrane helix</keyword>
<sequence length="195" mass="20295">MEHVGTVDARAAEAPAKPARPAARRSGGGRSARDMALSIAVLIIPIFLLLGVYRVFFAGDDPIAVDSSQTYATAKHDAPFQVLEPTGGPAGWPSISATVGKVTDGWVLRVSYVPPAKTGLQLVESSRPVNALLADELGSTARPGALESIGGRPWRSYPSVHTGARALVLVDNGRTTIVTGTASDSDLRAFAASLH</sequence>
<feature type="compositionally biased region" description="Low complexity" evidence="1">
    <location>
        <begin position="12"/>
        <end position="25"/>
    </location>
</feature>
<feature type="transmembrane region" description="Helical" evidence="2">
    <location>
        <begin position="35"/>
        <end position="56"/>
    </location>
</feature>
<keyword evidence="2" id="KW-0472">Membrane</keyword>
<dbReference type="InterPro" id="IPR025339">
    <property type="entry name" value="DUF4245"/>
</dbReference>
<evidence type="ECO:0000256" key="2">
    <source>
        <dbReference type="SAM" id="Phobius"/>
    </source>
</evidence>
<comment type="caution">
    <text evidence="3">The sequence shown here is derived from an EMBL/GenBank/DDBJ whole genome shotgun (WGS) entry which is preliminary data.</text>
</comment>
<dbReference type="AlphaFoldDB" id="A0A8J3VNB9"/>
<evidence type="ECO:0000313" key="4">
    <source>
        <dbReference type="Proteomes" id="UP000642748"/>
    </source>
</evidence>
<accession>A0A8J3VNB9</accession>
<reference evidence="3" key="1">
    <citation type="submission" date="2021-01" db="EMBL/GenBank/DDBJ databases">
        <title>Whole genome shotgun sequence of Rugosimonospora africana NBRC 104875.</title>
        <authorList>
            <person name="Komaki H."/>
            <person name="Tamura T."/>
        </authorList>
    </citation>
    <scope>NUCLEOTIDE SEQUENCE</scope>
    <source>
        <strain evidence="3">NBRC 104875</strain>
    </source>
</reference>
<dbReference type="Proteomes" id="UP000642748">
    <property type="component" value="Unassembled WGS sequence"/>
</dbReference>
<keyword evidence="4" id="KW-1185">Reference proteome</keyword>
<dbReference type="EMBL" id="BONZ01000009">
    <property type="protein sequence ID" value="GIH12672.1"/>
    <property type="molecule type" value="Genomic_DNA"/>
</dbReference>
<evidence type="ECO:0000313" key="3">
    <source>
        <dbReference type="EMBL" id="GIH12672.1"/>
    </source>
</evidence>
<evidence type="ECO:0000256" key="1">
    <source>
        <dbReference type="SAM" id="MobiDB-lite"/>
    </source>
</evidence>
<proteinExistence type="predicted"/>
<dbReference type="Pfam" id="PF14030">
    <property type="entry name" value="DUF4245"/>
    <property type="match status" value="1"/>
</dbReference>
<organism evidence="3 4">
    <name type="scientific">Rugosimonospora africana</name>
    <dbReference type="NCBI Taxonomy" id="556532"/>
    <lineage>
        <taxon>Bacteria</taxon>
        <taxon>Bacillati</taxon>
        <taxon>Actinomycetota</taxon>
        <taxon>Actinomycetes</taxon>
        <taxon>Micromonosporales</taxon>
        <taxon>Micromonosporaceae</taxon>
        <taxon>Rugosimonospora</taxon>
    </lineage>
</organism>
<gene>
    <name evidence="3" type="ORF">Raf01_08440</name>
</gene>
<name>A0A8J3VNB9_9ACTN</name>
<feature type="region of interest" description="Disordered" evidence="1">
    <location>
        <begin position="1"/>
        <end position="30"/>
    </location>
</feature>
<keyword evidence="2" id="KW-0812">Transmembrane</keyword>